<comment type="similarity">
    <text evidence="1">Belongs to the IUNH family.</text>
</comment>
<name>A0A8S1E4J1_9INSE</name>
<protein>
    <recommendedName>
        <fullName evidence="2">Inosine/uridine-preferring nucleoside hydrolase domain-containing protein</fullName>
    </recommendedName>
</protein>
<dbReference type="Pfam" id="PF01156">
    <property type="entry name" value="IU_nuc_hydro"/>
    <property type="match status" value="1"/>
</dbReference>
<comment type="caution">
    <text evidence="3">The sequence shown here is derived from an EMBL/GenBank/DDBJ whole genome shotgun (WGS) entry which is preliminary data.</text>
</comment>
<dbReference type="InterPro" id="IPR036452">
    <property type="entry name" value="Ribo_hydro-like"/>
</dbReference>
<dbReference type="SUPFAM" id="SSF53590">
    <property type="entry name" value="Nucleoside hydrolase"/>
    <property type="match status" value="1"/>
</dbReference>
<accession>A0A8S1E4J1</accession>
<dbReference type="EMBL" id="CADEPI010000628">
    <property type="protein sequence ID" value="CAB3387808.1"/>
    <property type="molecule type" value="Genomic_DNA"/>
</dbReference>
<dbReference type="Proteomes" id="UP000494165">
    <property type="component" value="Unassembled WGS sequence"/>
</dbReference>
<dbReference type="Gene3D" id="3.90.245.10">
    <property type="entry name" value="Ribonucleoside hydrolase-like"/>
    <property type="match status" value="1"/>
</dbReference>
<dbReference type="PANTHER" id="PTHR46190">
    <property type="entry name" value="SI:CH211-201H21.5-RELATED"/>
    <property type="match status" value="1"/>
</dbReference>
<organism evidence="3 4">
    <name type="scientific">Cloeon dipterum</name>
    <dbReference type="NCBI Taxonomy" id="197152"/>
    <lineage>
        <taxon>Eukaryota</taxon>
        <taxon>Metazoa</taxon>
        <taxon>Ecdysozoa</taxon>
        <taxon>Arthropoda</taxon>
        <taxon>Hexapoda</taxon>
        <taxon>Insecta</taxon>
        <taxon>Pterygota</taxon>
        <taxon>Palaeoptera</taxon>
        <taxon>Ephemeroptera</taxon>
        <taxon>Pisciforma</taxon>
        <taxon>Baetidae</taxon>
        <taxon>Cloeon</taxon>
    </lineage>
</organism>
<dbReference type="GO" id="GO:0016799">
    <property type="term" value="F:hydrolase activity, hydrolyzing N-glycosyl compounds"/>
    <property type="evidence" value="ECO:0007669"/>
    <property type="project" value="InterPro"/>
</dbReference>
<keyword evidence="4" id="KW-1185">Reference proteome</keyword>
<dbReference type="InterPro" id="IPR052775">
    <property type="entry name" value="IUN_hydrolase"/>
</dbReference>
<dbReference type="AlphaFoldDB" id="A0A8S1E4J1"/>
<evidence type="ECO:0000256" key="1">
    <source>
        <dbReference type="ARBA" id="ARBA00009176"/>
    </source>
</evidence>
<dbReference type="InterPro" id="IPR001910">
    <property type="entry name" value="Inosine/uridine_hydrolase_dom"/>
</dbReference>
<dbReference type="OrthoDB" id="432381at2759"/>
<evidence type="ECO:0000313" key="4">
    <source>
        <dbReference type="Proteomes" id="UP000494165"/>
    </source>
</evidence>
<gene>
    <name evidence="3" type="ORF">CLODIP_2_CD09324</name>
</gene>
<evidence type="ECO:0000313" key="3">
    <source>
        <dbReference type="EMBL" id="CAB3387808.1"/>
    </source>
</evidence>
<dbReference type="PANTHER" id="PTHR46190:SF1">
    <property type="entry name" value="SI:CH211-201H21.5"/>
    <property type="match status" value="1"/>
</dbReference>
<evidence type="ECO:0000259" key="2">
    <source>
        <dbReference type="Pfam" id="PF01156"/>
    </source>
</evidence>
<proteinExistence type="inferred from homology"/>
<reference evidence="3 4" key="1">
    <citation type="submission" date="2020-04" db="EMBL/GenBank/DDBJ databases">
        <authorList>
            <person name="Alioto T."/>
            <person name="Alioto T."/>
            <person name="Gomez Garrido J."/>
        </authorList>
    </citation>
    <scope>NUCLEOTIDE SEQUENCE [LARGE SCALE GENOMIC DNA]</scope>
</reference>
<dbReference type="CDD" id="cd02649">
    <property type="entry name" value="nuc_hydro_CeIAG"/>
    <property type="match status" value="1"/>
</dbReference>
<sequence length="331" mass="36294">MSSEIKVTTPELVVVDTDPGTDDALALYMLLAADERKMVKLLAVTIVDGNTNADHGSRNALRVLKSVDRLEIPVYKGSPGPIILEPVPKDKSRVTHAGYHGEDGFGGAKFDKEPEMGLLQDETAVLALIKLAKEHKGKLNLLCLGPLTNVALAMKADPEFASNVKNVFIMGGNTAAVGNATSTAEFNFLHDPEAAHIVLASAQSHITLVPWETCQAHGLPYKWRTEDFGSAQTKQVELLNKIEAAVIEKSKNPTWIPCDSFITAAFIDPSIVKKLDVRHLTIELHGHRTRGQVVIDHLRECDDNVKVAKEIDLEKFKQLMYMAVDHPHCTI</sequence>
<feature type="domain" description="Inosine/uridine-preferring nucleoside hydrolase" evidence="2">
    <location>
        <begin position="13"/>
        <end position="318"/>
    </location>
</feature>